<evidence type="ECO:0000313" key="2">
    <source>
        <dbReference type="EMBL" id="HJC37158.1"/>
    </source>
</evidence>
<comment type="caution">
    <text evidence="2">The sequence shown here is derived from an EMBL/GenBank/DDBJ whole genome shotgun (WGS) entry which is preliminary data.</text>
</comment>
<feature type="domain" description="N-acetyltransferase" evidence="1">
    <location>
        <begin position="9"/>
        <end position="170"/>
    </location>
</feature>
<dbReference type="InterPro" id="IPR051531">
    <property type="entry name" value="N-acetyltransferase"/>
</dbReference>
<dbReference type="SUPFAM" id="SSF55729">
    <property type="entry name" value="Acyl-CoA N-acyltransferases (Nat)"/>
    <property type="match status" value="1"/>
</dbReference>
<reference evidence="2" key="1">
    <citation type="journal article" date="2021" name="PeerJ">
        <title>Extensive microbial diversity within the chicken gut microbiome revealed by metagenomics and culture.</title>
        <authorList>
            <person name="Gilroy R."/>
            <person name="Ravi A."/>
            <person name="Getino M."/>
            <person name="Pursley I."/>
            <person name="Horton D.L."/>
            <person name="Alikhan N.F."/>
            <person name="Baker D."/>
            <person name="Gharbi K."/>
            <person name="Hall N."/>
            <person name="Watson M."/>
            <person name="Adriaenssens E.M."/>
            <person name="Foster-Nyarko E."/>
            <person name="Jarju S."/>
            <person name="Secka A."/>
            <person name="Antonio M."/>
            <person name="Oren A."/>
            <person name="Chaudhuri R.R."/>
            <person name="La Ragione R."/>
            <person name="Hildebrand F."/>
            <person name="Pallen M.J."/>
        </authorList>
    </citation>
    <scope>NUCLEOTIDE SEQUENCE</scope>
    <source>
        <strain evidence="2">CHK187-11901</strain>
    </source>
</reference>
<name>A0A9D2NUV3_9FIRM</name>
<dbReference type="InterPro" id="IPR000182">
    <property type="entry name" value="GNAT_dom"/>
</dbReference>
<accession>A0A9D2NUV3</accession>
<protein>
    <submittedName>
        <fullName evidence="2">GNAT family N-acetyltransferase</fullName>
    </submittedName>
</protein>
<proteinExistence type="predicted"/>
<dbReference type="PANTHER" id="PTHR43792">
    <property type="entry name" value="GNAT FAMILY, PUTATIVE (AFU_ORTHOLOGUE AFUA_3G00765)-RELATED-RELATED"/>
    <property type="match status" value="1"/>
</dbReference>
<sequence>MKILETKRHLLRTMNEDDFPALCAILQDPLVMHAYAHAFSDEEVHDWLKRQMTRYAHDGFGLWALIRKSDGAFIGQCGITMQEVSKTRVPELGWLLRRDCWHQGHASEAALACRAYAFDQLGYDEVFAIIRDTNTASQRVARRIGMTPRFTFIKHYYGIDMPHIVFSIKK</sequence>
<dbReference type="GO" id="GO:0016747">
    <property type="term" value="F:acyltransferase activity, transferring groups other than amino-acyl groups"/>
    <property type="evidence" value="ECO:0007669"/>
    <property type="project" value="InterPro"/>
</dbReference>
<dbReference type="PANTHER" id="PTHR43792:SF1">
    <property type="entry name" value="N-ACETYLTRANSFERASE DOMAIN-CONTAINING PROTEIN"/>
    <property type="match status" value="1"/>
</dbReference>
<dbReference type="PROSITE" id="PS51186">
    <property type="entry name" value="GNAT"/>
    <property type="match status" value="1"/>
</dbReference>
<evidence type="ECO:0000259" key="1">
    <source>
        <dbReference type="PROSITE" id="PS51186"/>
    </source>
</evidence>
<dbReference type="AlphaFoldDB" id="A0A9D2NUV3"/>
<gene>
    <name evidence="2" type="ORF">H9702_08550</name>
</gene>
<dbReference type="Pfam" id="PF13302">
    <property type="entry name" value="Acetyltransf_3"/>
    <property type="match status" value="1"/>
</dbReference>
<evidence type="ECO:0000313" key="3">
    <source>
        <dbReference type="Proteomes" id="UP000823896"/>
    </source>
</evidence>
<dbReference type="EMBL" id="DWWM01000055">
    <property type="protein sequence ID" value="HJC37158.1"/>
    <property type="molecule type" value="Genomic_DNA"/>
</dbReference>
<dbReference type="Proteomes" id="UP000823896">
    <property type="component" value="Unassembled WGS sequence"/>
</dbReference>
<dbReference type="Gene3D" id="3.40.630.30">
    <property type="match status" value="1"/>
</dbReference>
<dbReference type="InterPro" id="IPR016181">
    <property type="entry name" value="Acyl_CoA_acyltransferase"/>
</dbReference>
<organism evidence="2 3">
    <name type="scientific">Candidatus Merdibacter merdavium</name>
    <dbReference type="NCBI Taxonomy" id="2838692"/>
    <lineage>
        <taxon>Bacteria</taxon>
        <taxon>Bacillati</taxon>
        <taxon>Bacillota</taxon>
        <taxon>Erysipelotrichia</taxon>
        <taxon>Erysipelotrichales</taxon>
        <taxon>Erysipelotrichaceae</taxon>
        <taxon>Merdibacter</taxon>
    </lineage>
</organism>
<reference evidence="2" key="2">
    <citation type="submission" date="2021-04" db="EMBL/GenBank/DDBJ databases">
        <authorList>
            <person name="Gilroy R."/>
        </authorList>
    </citation>
    <scope>NUCLEOTIDE SEQUENCE</scope>
    <source>
        <strain evidence="2">CHK187-11901</strain>
    </source>
</reference>